<dbReference type="EMBL" id="JBHTNU010000001">
    <property type="protein sequence ID" value="MFD1425500.1"/>
    <property type="molecule type" value="Genomic_DNA"/>
</dbReference>
<evidence type="ECO:0008006" key="3">
    <source>
        <dbReference type="Google" id="ProtNLM"/>
    </source>
</evidence>
<protein>
    <recommendedName>
        <fullName evidence="3">DUF4054 domain-containing protein</fullName>
    </recommendedName>
</protein>
<reference evidence="2" key="1">
    <citation type="journal article" date="2019" name="Int. J. Syst. Evol. Microbiol.">
        <title>The Global Catalogue of Microorganisms (GCM) 10K type strain sequencing project: providing services to taxonomists for standard genome sequencing and annotation.</title>
        <authorList>
            <consortium name="The Broad Institute Genomics Platform"/>
            <consortium name="The Broad Institute Genome Sequencing Center for Infectious Disease"/>
            <person name="Wu L."/>
            <person name="Ma J."/>
        </authorList>
    </citation>
    <scope>NUCLEOTIDE SEQUENCE [LARGE SCALE GENOMIC DNA]</scope>
    <source>
        <strain evidence="2">S1</strain>
    </source>
</reference>
<evidence type="ECO:0000313" key="2">
    <source>
        <dbReference type="Proteomes" id="UP001597282"/>
    </source>
</evidence>
<accession>A0ABW4C470</accession>
<sequence>MAEYITPEYYEKEYQGADAGDELKRYIKRASDAVDQVTGYALAGKDFDNLPDFIREQVMKATAAQVEFYVVLGGSEEVAAGTHDAGQVRIGSFSYGGSSRGGSSSHAGVGRISPTAIGYLELTGLLYRGIGVIDSAY</sequence>
<gene>
    <name evidence="1" type="ORF">ACFQ4Y_00950</name>
</gene>
<organism evidence="1 2">
    <name type="scientific">Kroppenstedtia sanguinis</name>
    <dbReference type="NCBI Taxonomy" id="1380684"/>
    <lineage>
        <taxon>Bacteria</taxon>
        <taxon>Bacillati</taxon>
        <taxon>Bacillota</taxon>
        <taxon>Bacilli</taxon>
        <taxon>Bacillales</taxon>
        <taxon>Thermoactinomycetaceae</taxon>
        <taxon>Kroppenstedtia</taxon>
    </lineage>
</organism>
<name>A0ABW4C470_9BACL</name>
<proteinExistence type="predicted"/>
<evidence type="ECO:0000313" key="1">
    <source>
        <dbReference type="EMBL" id="MFD1425500.1"/>
    </source>
</evidence>
<comment type="caution">
    <text evidence="1">The sequence shown here is derived from an EMBL/GenBank/DDBJ whole genome shotgun (WGS) entry which is preliminary data.</text>
</comment>
<keyword evidence="2" id="KW-1185">Reference proteome</keyword>
<dbReference type="Proteomes" id="UP001597282">
    <property type="component" value="Unassembled WGS sequence"/>
</dbReference>
<dbReference type="RefSeq" id="WP_380162293.1">
    <property type="nucleotide sequence ID" value="NZ_JBHTNU010000001.1"/>
</dbReference>